<dbReference type="SUPFAM" id="SSF109604">
    <property type="entry name" value="HD-domain/PDEase-like"/>
    <property type="match status" value="1"/>
</dbReference>
<dbReference type="SUPFAM" id="SSF55073">
    <property type="entry name" value="Nucleotide cyclase"/>
    <property type="match status" value="1"/>
</dbReference>
<dbReference type="CDD" id="cd00077">
    <property type="entry name" value="HDc"/>
    <property type="match status" value="1"/>
</dbReference>
<dbReference type="InterPro" id="IPR029787">
    <property type="entry name" value="Nucleotide_cyclase"/>
</dbReference>
<dbReference type="CDD" id="cd07302">
    <property type="entry name" value="CHD"/>
    <property type="match status" value="1"/>
</dbReference>
<dbReference type="OrthoDB" id="5728337at2"/>
<dbReference type="GO" id="GO:0019934">
    <property type="term" value="P:cGMP-mediated signaling"/>
    <property type="evidence" value="ECO:0007669"/>
    <property type="project" value="TreeGrafter"/>
</dbReference>
<dbReference type="InterPro" id="IPR006674">
    <property type="entry name" value="HD_domain"/>
</dbReference>
<dbReference type="GO" id="GO:0008074">
    <property type="term" value="C:guanylate cyclase complex, soluble"/>
    <property type="evidence" value="ECO:0007669"/>
    <property type="project" value="TreeGrafter"/>
</dbReference>
<evidence type="ECO:0000259" key="2">
    <source>
        <dbReference type="PROSITE" id="PS50110"/>
    </source>
</evidence>
<comment type="caution">
    <text evidence="4">The sequence shown here is derived from an EMBL/GenBank/DDBJ whole genome shotgun (WGS) entry which is preliminary data.</text>
</comment>
<dbReference type="PANTHER" id="PTHR45655:SF13">
    <property type="entry name" value="SOLUBLE GUANYLATE CYCLASE GCY-32-RELATED"/>
    <property type="match status" value="1"/>
</dbReference>
<protein>
    <submittedName>
        <fullName evidence="4">Response regulator</fullName>
    </submittedName>
</protein>
<evidence type="ECO:0000259" key="3">
    <source>
        <dbReference type="PROSITE" id="PS50125"/>
    </source>
</evidence>
<dbReference type="SUPFAM" id="SSF52172">
    <property type="entry name" value="CheY-like"/>
    <property type="match status" value="1"/>
</dbReference>
<dbReference type="InterPro" id="IPR003607">
    <property type="entry name" value="HD/PDEase_dom"/>
</dbReference>
<dbReference type="GO" id="GO:0004016">
    <property type="term" value="F:adenylate cyclase activity"/>
    <property type="evidence" value="ECO:0007669"/>
    <property type="project" value="UniProtKB-ARBA"/>
</dbReference>
<dbReference type="GO" id="GO:0004383">
    <property type="term" value="F:guanylate cyclase activity"/>
    <property type="evidence" value="ECO:0007669"/>
    <property type="project" value="TreeGrafter"/>
</dbReference>
<keyword evidence="5" id="KW-1185">Reference proteome</keyword>
<dbReference type="InterPro" id="IPR011006">
    <property type="entry name" value="CheY-like_superfamily"/>
</dbReference>
<dbReference type="Pfam" id="PF00211">
    <property type="entry name" value="Guanylate_cyc"/>
    <property type="match status" value="1"/>
</dbReference>
<proteinExistence type="predicted"/>
<accession>A0A556N7D1</accession>
<dbReference type="SMART" id="SM00448">
    <property type="entry name" value="REC"/>
    <property type="match status" value="1"/>
</dbReference>
<dbReference type="PROSITE" id="PS50110">
    <property type="entry name" value="RESPONSE_REGULATORY"/>
    <property type="match status" value="1"/>
</dbReference>
<organism evidence="4 5">
    <name type="scientific">Fluviicola chungangensis</name>
    <dbReference type="NCBI Taxonomy" id="2597671"/>
    <lineage>
        <taxon>Bacteria</taxon>
        <taxon>Pseudomonadati</taxon>
        <taxon>Bacteroidota</taxon>
        <taxon>Flavobacteriia</taxon>
        <taxon>Flavobacteriales</taxon>
        <taxon>Crocinitomicaceae</taxon>
        <taxon>Fluviicola</taxon>
    </lineage>
</organism>
<dbReference type="InterPro" id="IPR001789">
    <property type="entry name" value="Sig_transdc_resp-reg_receiver"/>
</dbReference>
<comment type="caution">
    <text evidence="1">Lacks conserved residue(s) required for the propagation of feature annotation.</text>
</comment>
<dbReference type="Proteomes" id="UP000316008">
    <property type="component" value="Unassembled WGS sequence"/>
</dbReference>
<dbReference type="PANTHER" id="PTHR45655">
    <property type="entry name" value="GUANYLATE CYCLASE SOLUBLE SUBUNIT BETA-2"/>
    <property type="match status" value="1"/>
</dbReference>
<dbReference type="Gene3D" id="3.40.50.2300">
    <property type="match status" value="1"/>
</dbReference>
<dbReference type="AlphaFoldDB" id="A0A556N7D1"/>
<dbReference type="EMBL" id="VLPL01000001">
    <property type="protein sequence ID" value="TSJ48087.1"/>
    <property type="molecule type" value="Genomic_DNA"/>
</dbReference>
<dbReference type="GO" id="GO:0000160">
    <property type="term" value="P:phosphorelay signal transduction system"/>
    <property type="evidence" value="ECO:0007669"/>
    <property type="project" value="InterPro"/>
</dbReference>
<dbReference type="Pfam" id="PF01966">
    <property type="entry name" value="HD"/>
    <property type="match status" value="1"/>
</dbReference>
<gene>
    <name evidence="4" type="ORF">FO442_02840</name>
</gene>
<dbReference type="SMART" id="SM00044">
    <property type="entry name" value="CYCc"/>
    <property type="match status" value="1"/>
</dbReference>
<sequence length="568" mass="65038">MFMERLINILIIDEKDSDQLALKEILGGGGNILLFCDSIDEAHDILKRREVGIILINVDSPHFSSMEDFKELLHVHASNTHYSIIITENTRTGSKLLKGFNSGAVDFITKPFNPLLIQAKLDVYKSLYYKDQRIAQLLGNILPENVLDDLNQFGKFSPKRVDKGVVLFTDFVDFSMKSKSIKPIKLVKRLEYYFTAFDEIVERYKLEKIKTIGDAYMAIAGVNEDNAQPILRACMAALEMRNFIRNEKELAKAMKKDYWEIRIGVHAGPLVAGIIGSKRYSFDVWGDTVNIAARAQQFSGIDQITITQAIYDECHAYFDTKDLGNVPIKKRGGTMETFELESLKQEFSLYANGKVPSVELRILCEIATVDFEHMRSDILNKLKSMLPDEVVYHDLGHTLNVEKAAIRLGKLEGLHDDEMLLLRTAALFHDTGFIFTYHKNELHAVRLMEQMLPKYGFNQDQIYQIREMILATSLDIEPVGLLQEILCDADHDYLGRADYYVVASKLKDEMIAFGMELSEEDWIRMQIQFLGETHQFYTITAMNIRQKGKMNRLGELKIALTELQNQRV</sequence>
<dbReference type="SMART" id="SM00471">
    <property type="entry name" value="HDc"/>
    <property type="match status" value="1"/>
</dbReference>
<feature type="domain" description="Guanylate cyclase" evidence="3">
    <location>
        <begin position="165"/>
        <end position="296"/>
    </location>
</feature>
<dbReference type="PROSITE" id="PS50125">
    <property type="entry name" value="GUANYLATE_CYCLASE_2"/>
    <property type="match status" value="1"/>
</dbReference>
<name>A0A556N7D1_9FLAO</name>
<reference evidence="4 5" key="1">
    <citation type="submission" date="2019-07" db="EMBL/GenBank/DDBJ databases">
        <authorList>
            <person name="Huq M.A."/>
        </authorList>
    </citation>
    <scope>NUCLEOTIDE SEQUENCE [LARGE SCALE GENOMIC DNA]</scope>
    <source>
        <strain evidence="4 5">MAH-3</strain>
    </source>
</reference>
<dbReference type="GO" id="GO:0070482">
    <property type="term" value="P:response to oxygen levels"/>
    <property type="evidence" value="ECO:0007669"/>
    <property type="project" value="TreeGrafter"/>
</dbReference>
<dbReference type="Pfam" id="PF00072">
    <property type="entry name" value="Response_reg"/>
    <property type="match status" value="1"/>
</dbReference>
<dbReference type="InterPro" id="IPR001054">
    <property type="entry name" value="A/G_cyclase"/>
</dbReference>
<evidence type="ECO:0000256" key="1">
    <source>
        <dbReference type="PROSITE-ProRule" id="PRU00169"/>
    </source>
</evidence>
<evidence type="ECO:0000313" key="5">
    <source>
        <dbReference type="Proteomes" id="UP000316008"/>
    </source>
</evidence>
<dbReference type="Gene3D" id="3.30.70.1230">
    <property type="entry name" value="Nucleotide cyclase"/>
    <property type="match status" value="1"/>
</dbReference>
<feature type="domain" description="Response regulatory" evidence="2">
    <location>
        <begin position="8"/>
        <end position="125"/>
    </location>
</feature>
<evidence type="ECO:0000313" key="4">
    <source>
        <dbReference type="EMBL" id="TSJ48087.1"/>
    </source>
</evidence>
<dbReference type="Gene3D" id="1.10.3210.10">
    <property type="entry name" value="Hypothetical protein af1432"/>
    <property type="match status" value="1"/>
</dbReference>